<comment type="caution">
    <text evidence="7">Lacks conserved residue(s) required for the propagation of feature annotation.</text>
</comment>
<dbReference type="PIRSF" id="PIRSF006066">
    <property type="entry name" value="HI0050"/>
    <property type="match status" value="1"/>
</dbReference>
<evidence type="ECO:0000256" key="6">
    <source>
        <dbReference type="ARBA" id="ARBA00023136"/>
    </source>
</evidence>
<comment type="subcellular location">
    <subcellularLocation>
        <location evidence="1 7">Cell inner membrane</location>
        <topology evidence="1 7">Multi-pass membrane protein</topology>
    </subcellularLocation>
</comment>
<accession>A0A1M5D515</accession>
<evidence type="ECO:0000259" key="8">
    <source>
        <dbReference type="Pfam" id="PF06808"/>
    </source>
</evidence>
<evidence type="ECO:0000256" key="1">
    <source>
        <dbReference type="ARBA" id="ARBA00004429"/>
    </source>
</evidence>
<feature type="transmembrane region" description="Helical" evidence="7">
    <location>
        <begin position="376"/>
        <end position="393"/>
    </location>
</feature>
<dbReference type="PANTHER" id="PTHR33362:SF5">
    <property type="entry name" value="C4-DICARBOXYLATE TRAP TRANSPORTER LARGE PERMEASE PROTEIN DCTM"/>
    <property type="match status" value="1"/>
</dbReference>
<dbReference type="InterPro" id="IPR010656">
    <property type="entry name" value="DctM"/>
</dbReference>
<dbReference type="GO" id="GO:0005886">
    <property type="term" value="C:plasma membrane"/>
    <property type="evidence" value="ECO:0007669"/>
    <property type="project" value="UniProtKB-SubCell"/>
</dbReference>
<dbReference type="Pfam" id="PF06808">
    <property type="entry name" value="DctM"/>
    <property type="match status" value="1"/>
</dbReference>
<keyword evidence="2" id="KW-1003">Cell membrane</keyword>
<evidence type="ECO:0000256" key="5">
    <source>
        <dbReference type="ARBA" id="ARBA00022989"/>
    </source>
</evidence>
<proteinExistence type="inferred from homology"/>
<dbReference type="RefSeq" id="WP_072824516.1">
    <property type="nucleotide sequence ID" value="NZ_FQUJ01000016.1"/>
</dbReference>
<comment type="subunit">
    <text evidence="7">The complex comprises the extracytoplasmic solute receptor protein and the two transmembrane proteins.</text>
</comment>
<comment type="similarity">
    <text evidence="7">Belongs to the TRAP transporter large permease family.</text>
</comment>
<feature type="transmembrane region" description="Helical" evidence="7">
    <location>
        <begin position="169"/>
        <end position="191"/>
    </location>
</feature>
<dbReference type="NCBIfam" id="TIGR00786">
    <property type="entry name" value="dctM"/>
    <property type="match status" value="1"/>
</dbReference>
<feature type="transmembrane region" description="Helical" evidence="7">
    <location>
        <begin position="342"/>
        <end position="370"/>
    </location>
</feature>
<protein>
    <recommendedName>
        <fullName evidence="7">TRAP transporter large permease protein</fullName>
    </recommendedName>
</protein>
<evidence type="ECO:0000256" key="2">
    <source>
        <dbReference type="ARBA" id="ARBA00022475"/>
    </source>
</evidence>
<dbReference type="EMBL" id="FQUJ01000016">
    <property type="protein sequence ID" value="SHF61937.1"/>
    <property type="molecule type" value="Genomic_DNA"/>
</dbReference>
<dbReference type="OrthoDB" id="9796052at2"/>
<feature type="domain" description="TRAP C4-dicarboxylate transport system permease DctM subunit" evidence="8">
    <location>
        <begin position="7"/>
        <end position="415"/>
    </location>
</feature>
<feature type="transmembrane region" description="Helical" evidence="7">
    <location>
        <begin position="134"/>
        <end position="157"/>
    </location>
</feature>
<keyword evidence="7" id="KW-0813">Transport</keyword>
<dbReference type="PANTHER" id="PTHR33362">
    <property type="entry name" value="SIALIC ACID TRAP TRANSPORTER PERMEASE PROTEIN SIAT-RELATED"/>
    <property type="match status" value="1"/>
</dbReference>
<name>A0A1M5D515_9GAMM</name>
<feature type="transmembrane region" description="Helical" evidence="7">
    <location>
        <begin position="271"/>
        <end position="292"/>
    </location>
</feature>
<keyword evidence="4 7" id="KW-0812">Transmembrane</keyword>
<feature type="transmembrane region" description="Helical" evidence="7">
    <location>
        <begin position="212"/>
        <end position="234"/>
    </location>
</feature>
<evidence type="ECO:0000256" key="3">
    <source>
        <dbReference type="ARBA" id="ARBA00022519"/>
    </source>
</evidence>
<sequence>MTLLLIFGALLLLLFSGLPVAFALAALGTLMLLIEGLPLVMVAQNLHGALDNFVLLSVPLFLLMSNILLKGGVGRDLFAAVQSWVGHWPGGLGIAALLSCGLFSAISGSSVATAATVGTVAIPEMTQRGYAKSFTLGLLAAGGTLGILIPPSIPLIVYGVIVEESIGKLFLAGIGPGLLLLALFCLYAALYAKFTSAHQPTPKATRDERRRATWRALPPTLLAIIMIGGIYTGVFTPTEASAVGAVLAFLLTAFVLRTLTRETFTAAVRQTLSTTIVLFLVIIGAKIFGKAVTLYQVPLQISQLVDTHLESVAMFLLVVALILLFIGLFLESLSMLLIMVPMLIPSVLALGIDPIWFGIFFVVLIEVALITPPVGLNLFVIQAVAGTNLGTVIRGVSPFIGLMLLSVIILWLMPGIVLYVPFELN</sequence>
<keyword evidence="3 7" id="KW-0997">Cell inner membrane</keyword>
<feature type="transmembrane region" description="Helical" evidence="7">
    <location>
        <begin position="49"/>
        <end position="69"/>
    </location>
</feature>
<reference evidence="9 10" key="1">
    <citation type="submission" date="2016-11" db="EMBL/GenBank/DDBJ databases">
        <authorList>
            <person name="Jaros S."/>
            <person name="Januszkiewicz K."/>
            <person name="Wedrychowicz H."/>
        </authorList>
    </citation>
    <scope>NUCLEOTIDE SEQUENCE [LARGE SCALE GENOMIC DNA]</scope>
    <source>
        <strain evidence="9 10">DSM 19980</strain>
    </source>
</reference>
<feature type="transmembrane region" description="Helical" evidence="7">
    <location>
        <begin position="240"/>
        <end position="259"/>
    </location>
</feature>
<feature type="transmembrane region" description="Helical" evidence="7">
    <location>
        <begin position="400"/>
        <end position="422"/>
    </location>
</feature>
<comment type="function">
    <text evidence="7">Part of the tripartite ATP-independent periplasmic (TRAP) transport system.</text>
</comment>
<keyword evidence="6 7" id="KW-0472">Membrane</keyword>
<dbReference type="GO" id="GO:0022857">
    <property type="term" value="F:transmembrane transporter activity"/>
    <property type="evidence" value="ECO:0007669"/>
    <property type="project" value="UniProtKB-UniRule"/>
</dbReference>
<feature type="transmembrane region" description="Helical" evidence="7">
    <location>
        <begin position="312"/>
        <end position="330"/>
    </location>
</feature>
<dbReference type="AlphaFoldDB" id="A0A1M5D515"/>
<dbReference type="InterPro" id="IPR004681">
    <property type="entry name" value="TRAP_DctM"/>
</dbReference>
<gene>
    <name evidence="9" type="ORF">SAMN02745148_03111</name>
</gene>
<evidence type="ECO:0000256" key="7">
    <source>
        <dbReference type="RuleBase" id="RU369079"/>
    </source>
</evidence>
<evidence type="ECO:0000313" key="9">
    <source>
        <dbReference type="EMBL" id="SHF61937.1"/>
    </source>
</evidence>
<dbReference type="Proteomes" id="UP000184346">
    <property type="component" value="Unassembled WGS sequence"/>
</dbReference>
<evidence type="ECO:0000313" key="10">
    <source>
        <dbReference type="Proteomes" id="UP000184346"/>
    </source>
</evidence>
<keyword evidence="10" id="KW-1185">Reference proteome</keyword>
<evidence type="ECO:0000256" key="4">
    <source>
        <dbReference type="ARBA" id="ARBA00022692"/>
    </source>
</evidence>
<organism evidence="9 10">
    <name type="scientific">Modicisalibacter ilicicola DSM 19980</name>
    <dbReference type="NCBI Taxonomy" id="1121942"/>
    <lineage>
        <taxon>Bacteria</taxon>
        <taxon>Pseudomonadati</taxon>
        <taxon>Pseudomonadota</taxon>
        <taxon>Gammaproteobacteria</taxon>
        <taxon>Oceanospirillales</taxon>
        <taxon>Halomonadaceae</taxon>
        <taxon>Modicisalibacter</taxon>
    </lineage>
</organism>
<keyword evidence="5 7" id="KW-1133">Transmembrane helix</keyword>
<dbReference type="STRING" id="1121942.SAMN02745148_03111"/>